<feature type="binding site" evidence="3">
    <location>
        <position position="106"/>
    </location>
    <ligand>
        <name>Mg(2+)</name>
        <dbReference type="ChEBI" id="CHEBI:18420"/>
    </ligand>
</feature>
<dbReference type="GO" id="GO:0009239">
    <property type="term" value="P:enterobactin biosynthetic process"/>
    <property type="evidence" value="ECO:0007669"/>
    <property type="project" value="InterPro"/>
</dbReference>
<keyword evidence="3" id="KW-0479">Metal-binding</keyword>
<evidence type="ECO:0000256" key="1">
    <source>
        <dbReference type="ARBA" id="ARBA00022679"/>
    </source>
</evidence>
<dbReference type="AlphaFoldDB" id="A0A919FV73"/>
<feature type="binding site" evidence="2">
    <location>
        <position position="104"/>
    </location>
    <ligand>
        <name>CoA</name>
        <dbReference type="ChEBI" id="CHEBI:57287"/>
    </ligand>
</feature>
<dbReference type="GO" id="GO:0008897">
    <property type="term" value="F:holo-[acyl-carrier-protein] synthase activity"/>
    <property type="evidence" value="ECO:0007669"/>
    <property type="project" value="InterPro"/>
</dbReference>
<dbReference type="InterPro" id="IPR041354">
    <property type="entry name" value="4PPT_N"/>
</dbReference>
<feature type="binding site" evidence="3">
    <location>
        <position position="104"/>
    </location>
    <ligand>
        <name>Mg(2+)</name>
        <dbReference type="ChEBI" id="CHEBI:18420"/>
    </ligand>
</feature>
<dbReference type="PANTHER" id="PTHR38096">
    <property type="entry name" value="ENTEROBACTIN SYNTHASE COMPONENT D"/>
    <property type="match status" value="1"/>
</dbReference>
<evidence type="ECO:0000259" key="4">
    <source>
        <dbReference type="Pfam" id="PF01648"/>
    </source>
</evidence>
<dbReference type="GO" id="GO:0000287">
    <property type="term" value="F:magnesium ion binding"/>
    <property type="evidence" value="ECO:0007669"/>
    <property type="project" value="InterPro"/>
</dbReference>
<feature type="binding site" evidence="3">
    <location>
        <position position="105"/>
    </location>
    <ligand>
        <name>Mg(2+)</name>
        <dbReference type="ChEBI" id="CHEBI:18420"/>
    </ligand>
</feature>
<feature type="binding site" evidence="2">
    <location>
        <position position="153"/>
    </location>
    <ligand>
        <name>CoA</name>
        <dbReference type="ChEBI" id="CHEBI:57287"/>
    </ligand>
</feature>
<dbReference type="Proteomes" id="UP000617734">
    <property type="component" value="Unassembled WGS sequence"/>
</dbReference>
<protein>
    <submittedName>
        <fullName evidence="6">4'-phosphopantetheinyl transferase</fullName>
    </submittedName>
</protein>
<feature type="domain" description="4'-phosphopantetheinyl transferase" evidence="4">
    <location>
        <begin position="101"/>
        <end position="186"/>
    </location>
</feature>
<dbReference type="PRINTS" id="PR01399">
    <property type="entry name" value="ENTSNTHTASED"/>
</dbReference>
<dbReference type="RefSeq" id="WP_190211920.1">
    <property type="nucleotide sequence ID" value="NZ_BNBO01000019.1"/>
</dbReference>
<dbReference type="InterPro" id="IPR003542">
    <property type="entry name" value="Enbac_synth_compD-like"/>
</dbReference>
<feature type="binding site" evidence="2">
    <location>
        <begin position="82"/>
        <end position="83"/>
    </location>
    <ligand>
        <name>CoA</name>
        <dbReference type="ChEBI" id="CHEBI:57287"/>
    </ligand>
</feature>
<accession>A0A919FV73</accession>
<evidence type="ECO:0000256" key="2">
    <source>
        <dbReference type="PIRSR" id="PIRSR603542-1"/>
    </source>
</evidence>
<feature type="binding site" evidence="2">
    <location>
        <position position="149"/>
    </location>
    <ligand>
        <name>CoA</name>
        <dbReference type="ChEBI" id="CHEBI:57287"/>
    </ligand>
</feature>
<feature type="domain" description="4'-phosphopantetheinyl transferase N-terminal" evidence="5">
    <location>
        <begin position="26"/>
        <end position="93"/>
    </location>
</feature>
<evidence type="ECO:0000313" key="6">
    <source>
        <dbReference type="EMBL" id="GHH73022.1"/>
    </source>
</evidence>
<evidence type="ECO:0000256" key="3">
    <source>
        <dbReference type="PIRSR" id="PIRSR603542-2"/>
    </source>
</evidence>
<dbReference type="Pfam" id="PF01648">
    <property type="entry name" value="ACPS"/>
    <property type="match status" value="1"/>
</dbReference>
<feature type="binding site" evidence="2">
    <location>
        <position position="163"/>
    </location>
    <ligand>
        <name>CoA</name>
        <dbReference type="ChEBI" id="CHEBI:57287"/>
    </ligand>
</feature>
<proteinExistence type="predicted"/>
<keyword evidence="3" id="KW-0460">Magnesium</keyword>
<evidence type="ECO:0000259" key="5">
    <source>
        <dbReference type="Pfam" id="PF17837"/>
    </source>
</evidence>
<dbReference type="GO" id="GO:0009366">
    <property type="term" value="C:enterobactin synthetase complex"/>
    <property type="evidence" value="ECO:0007669"/>
    <property type="project" value="InterPro"/>
</dbReference>
<comment type="caution">
    <text evidence="6">The sequence shown here is derived from an EMBL/GenBank/DDBJ whole genome shotgun (WGS) entry which is preliminary data.</text>
</comment>
<name>A0A919FV73_9ACTN</name>
<dbReference type="InterPro" id="IPR008278">
    <property type="entry name" value="4-PPantetheinyl_Trfase_dom"/>
</dbReference>
<reference evidence="6" key="2">
    <citation type="submission" date="2020-09" db="EMBL/GenBank/DDBJ databases">
        <authorList>
            <person name="Sun Q."/>
            <person name="Ohkuma M."/>
        </authorList>
    </citation>
    <scope>NUCLEOTIDE SEQUENCE</scope>
    <source>
        <strain evidence="6">JCM 4646</strain>
    </source>
</reference>
<organism evidence="6 7">
    <name type="scientific">Kitasatospora indigofera</name>
    <dbReference type="NCBI Taxonomy" id="67307"/>
    <lineage>
        <taxon>Bacteria</taxon>
        <taxon>Bacillati</taxon>
        <taxon>Actinomycetota</taxon>
        <taxon>Actinomycetes</taxon>
        <taxon>Kitasatosporales</taxon>
        <taxon>Streptomycetaceae</taxon>
        <taxon>Kitasatospora</taxon>
    </lineage>
</organism>
<dbReference type="Pfam" id="PF17837">
    <property type="entry name" value="4PPT_N"/>
    <property type="match status" value="1"/>
</dbReference>
<feature type="binding site" evidence="2">
    <location>
        <position position="38"/>
    </location>
    <ligand>
        <name>CoA</name>
        <dbReference type="ChEBI" id="CHEBI:57287"/>
    </ligand>
</feature>
<keyword evidence="1 6" id="KW-0808">Transferase</keyword>
<dbReference type="PANTHER" id="PTHR38096:SF1">
    <property type="entry name" value="ENTEROBACTIN SYNTHASE COMPONENT D"/>
    <property type="match status" value="1"/>
</dbReference>
<dbReference type="GO" id="GO:0005886">
    <property type="term" value="C:plasma membrane"/>
    <property type="evidence" value="ECO:0007669"/>
    <property type="project" value="TreeGrafter"/>
</dbReference>
<keyword evidence="7" id="KW-1185">Reference proteome</keyword>
<dbReference type="EMBL" id="BNBO01000019">
    <property type="protein sequence ID" value="GHH73022.1"/>
    <property type="molecule type" value="Genomic_DNA"/>
</dbReference>
<gene>
    <name evidence="6" type="ORF">GCM10018781_36520</name>
</gene>
<dbReference type="InterPro" id="IPR037143">
    <property type="entry name" value="4-PPantetheinyl_Trfase_dom_sf"/>
</dbReference>
<comment type="cofactor">
    <cofactor evidence="3">
        <name>Mg(2+)</name>
        <dbReference type="ChEBI" id="CHEBI:18420"/>
    </cofactor>
</comment>
<reference evidence="6" key="1">
    <citation type="journal article" date="2014" name="Int. J. Syst. Evol. Microbiol.">
        <title>Complete genome sequence of Corynebacterium casei LMG S-19264T (=DSM 44701T), isolated from a smear-ripened cheese.</title>
        <authorList>
            <consortium name="US DOE Joint Genome Institute (JGI-PGF)"/>
            <person name="Walter F."/>
            <person name="Albersmeier A."/>
            <person name="Kalinowski J."/>
            <person name="Ruckert C."/>
        </authorList>
    </citation>
    <scope>NUCLEOTIDE SEQUENCE</scope>
    <source>
        <strain evidence="6">JCM 4646</strain>
    </source>
</reference>
<evidence type="ECO:0000313" key="7">
    <source>
        <dbReference type="Proteomes" id="UP000617734"/>
    </source>
</evidence>
<sequence>MIADLLASPVVTAELFGDSVAVLYPEEAAAIEHAVDKRRREFTSVRVCARRALARLGRPPVPLVPGTDGAPDWPAGIVGSMTHCDGYRACAVAKSEAVAALGIDAEPHLPLPPGVEEAVTLPEEREHLARLAARFPGTAWDRLLFSAKESVYKTWYPLTGRPLGFEEASVEFEPDGTFTARILVEAPVDGFTGRWLTGGTHLLTAVVHPRPATG</sequence>
<dbReference type="GeneID" id="95354068"/>
<dbReference type="Gene3D" id="3.90.470.20">
    <property type="entry name" value="4'-phosphopantetheinyl transferase domain"/>
    <property type="match status" value="1"/>
</dbReference>
<feature type="binding site" evidence="2">
    <location>
        <position position="46"/>
    </location>
    <ligand>
        <name>CoA</name>
        <dbReference type="ChEBI" id="CHEBI:57287"/>
    </ligand>
</feature>
<dbReference type="SUPFAM" id="SSF56214">
    <property type="entry name" value="4'-phosphopantetheinyl transferase"/>
    <property type="match status" value="1"/>
</dbReference>